<dbReference type="EMBL" id="KN730249">
    <property type="protein sequence ID" value="KIH61292.1"/>
    <property type="molecule type" value="Genomic_DNA"/>
</dbReference>
<evidence type="ECO:0000259" key="4">
    <source>
        <dbReference type="Pfam" id="PF00046"/>
    </source>
</evidence>
<organism evidence="5 6">
    <name type="scientific">Ancylostoma duodenale</name>
    <dbReference type="NCBI Taxonomy" id="51022"/>
    <lineage>
        <taxon>Eukaryota</taxon>
        <taxon>Metazoa</taxon>
        <taxon>Ecdysozoa</taxon>
        <taxon>Nematoda</taxon>
        <taxon>Chromadorea</taxon>
        <taxon>Rhabditida</taxon>
        <taxon>Rhabditina</taxon>
        <taxon>Rhabditomorpha</taxon>
        <taxon>Strongyloidea</taxon>
        <taxon>Ancylostomatidae</taxon>
        <taxon>Ancylostomatinae</taxon>
        <taxon>Ancylostoma</taxon>
    </lineage>
</organism>
<evidence type="ECO:0000256" key="1">
    <source>
        <dbReference type="ARBA" id="ARBA00004123"/>
    </source>
</evidence>
<keyword evidence="2" id="KW-0539">Nucleus</keyword>
<name>A0A0C2DFQ0_9BILA</name>
<dbReference type="InterPro" id="IPR009057">
    <property type="entry name" value="Homeodomain-like_sf"/>
</dbReference>
<keyword evidence="2 5" id="KW-0371">Homeobox</keyword>
<evidence type="ECO:0000313" key="5">
    <source>
        <dbReference type="EMBL" id="KIH61292.1"/>
    </source>
</evidence>
<feature type="region of interest" description="Disordered" evidence="3">
    <location>
        <begin position="53"/>
        <end position="98"/>
    </location>
</feature>
<feature type="compositionally biased region" description="Low complexity" evidence="3">
    <location>
        <begin position="60"/>
        <end position="83"/>
    </location>
</feature>
<dbReference type="Gene3D" id="1.10.10.60">
    <property type="entry name" value="Homeodomain-like"/>
    <property type="match status" value="1"/>
</dbReference>
<feature type="compositionally biased region" description="Basic and acidic residues" evidence="3">
    <location>
        <begin position="84"/>
        <end position="98"/>
    </location>
</feature>
<proteinExistence type="predicted"/>
<accession>A0A0C2DFQ0</accession>
<feature type="domain" description="Homeobox" evidence="4">
    <location>
        <begin position="130"/>
        <end position="174"/>
    </location>
</feature>
<dbReference type="SUPFAM" id="SSF46689">
    <property type="entry name" value="Homeodomain-like"/>
    <property type="match status" value="1"/>
</dbReference>
<dbReference type="GO" id="GO:0005634">
    <property type="term" value="C:nucleus"/>
    <property type="evidence" value="ECO:0007669"/>
    <property type="project" value="UniProtKB-SubCell"/>
</dbReference>
<dbReference type="CDD" id="cd00086">
    <property type="entry name" value="homeodomain"/>
    <property type="match status" value="1"/>
</dbReference>
<comment type="subcellular location">
    <subcellularLocation>
        <location evidence="1 2">Nucleus</location>
    </subcellularLocation>
</comment>
<evidence type="ECO:0000256" key="2">
    <source>
        <dbReference type="RuleBase" id="RU000682"/>
    </source>
</evidence>
<gene>
    <name evidence="5" type="ORF">ANCDUO_08440</name>
</gene>
<dbReference type="InterPro" id="IPR001356">
    <property type="entry name" value="HD"/>
</dbReference>
<dbReference type="Proteomes" id="UP000054047">
    <property type="component" value="Unassembled WGS sequence"/>
</dbReference>
<dbReference type="AlphaFoldDB" id="A0A0C2DFQ0"/>
<evidence type="ECO:0000313" key="6">
    <source>
        <dbReference type="Proteomes" id="UP000054047"/>
    </source>
</evidence>
<reference evidence="5 6" key="1">
    <citation type="submission" date="2013-12" db="EMBL/GenBank/DDBJ databases">
        <title>Draft genome of the parsitic nematode Ancylostoma duodenale.</title>
        <authorList>
            <person name="Mitreva M."/>
        </authorList>
    </citation>
    <scope>NUCLEOTIDE SEQUENCE [LARGE SCALE GENOMIC DNA]</scope>
    <source>
        <strain evidence="5 6">Zhejiang</strain>
    </source>
</reference>
<evidence type="ECO:0000256" key="3">
    <source>
        <dbReference type="SAM" id="MobiDB-lite"/>
    </source>
</evidence>
<sequence>MVPQFNHYQLVIYRNLLMQLQAQQQLSLPSADMNPYLSLIQQNMLQGLADAVPTSPVPTSPSSLLSSYLNSTISSESSPPRSESSPDDKKDKDIKKELSSDMVDGELEVVVGNEMINDSKTSPQDWRPLRSRSFLTDAQVTILSSHFKRNPFPSKYELSAVAEQIGVNKRVVQVSEPSGIPLQFLRCSRNLNSTVSTPPWQWFVFPAGRTAPVPGLEVLFQNFGDEKAAMEFCERACPMSHF</sequence>
<protein>
    <submittedName>
        <fullName evidence="5">Homeobox domain protein</fullName>
    </submittedName>
</protein>
<keyword evidence="6" id="KW-1185">Reference proteome</keyword>
<dbReference type="Pfam" id="PF00046">
    <property type="entry name" value="Homeodomain"/>
    <property type="match status" value="1"/>
</dbReference>
<dbReference type="OrthoDB" id="427030at2759"/>
<keyword evidence="2 5" id="KW-0238">DNA-binding</keyword>
<dbReference type="GO" id="GO:0003677">
    <property type="term" value="F:DNA binding"/>
    <property type="evidence" value="ECO:0007669"/>
    <property type="project" value="UniProtKB-KW"/>
</dbReference>